<proteinExistence type="predicted"/>
<dbReference type="Proteomes" id="UP000606786">
    <property type="component" value="Unassembled WGS sequence"/>
</dbReference>
<reference evidence="1" key="1">
    <citation type="submission" date="2020-11" db="EMBL/GenBank/DDBJ databases">
        <authorList>
            <person name="Whitehead M."/>
        </authorList>
    </citation>
    <scope>NUCLEOTIDE SEQUENCE</scope>
    <source>
        <strain evidence="1">EGII</strain>
    </source>
</reference>
<comment type="caution">
    <text evidence="1">The sequence shown here is derived from an EMBL/GenBank/DDBJ whole genome shotgun (WGS) entry which is preliminary data.</text>
</comment>
<dbReference type="AlphaFoldDB" id="A0A811U562"/>
<evidence type="ECO:0000313" key="1">
    <source>
        <dbReference type="EMBL" id="CAD6993336.1"/>
    </source>
</evidence>
<evidence type="ECO:0000313" key="2">
    <source>
        <dbReference type="Proteomes" id="UP000606786"/>
    </source>
</evidence>
<dbReference type="EMBL" id="CAJHJT010000001">
    <property type="protein sequence ID" value="CAD6993336.1"/>
    <property type="molecule type" value="Genomic_DNA"/>
</dbReference>
<name>A0A811U562_CERCA</name>
<protein>
    <submittedName>
        <fullName evidence="1">(Mediterranean fruit fly) hypothetical protein</fullName>
    </submittedName>
</protein>
<keyword evidence="2" id="KW-1185">Reference proteome</keyword>
<organism evidence="1 2">
    <name type="scientific">Ceratitis capitata</name>
    <name type="common">Mediterranean fruit fly</name>
    <name type="synonym">Tephritis capitata</name>
    <dbReference type="NCBI Taxonomy" id="7213"/>
    <lineage>
        <taxon>Eukaryota</taxon>
        <taxon>Metazoa</taxon>
        <taxon>Ecdysozoa</taxon>
        <taxon>Arthropoda</taxon>
        <taxon>Hexapoda</taxon>
        <taxon>Insecta</taxon>
        <taxon>Pterygota</taxon>
        <taxon>Neoptera</taxon>
        <taxon>Endopterygota</taxon>
        <taxon>Diptera</taxon>
        <taxon>Brachycera</taxon>
        <taxon>Muscomorpha</taxon>
        <taxon>Tephritoidea</taxon>
        <taxon>Tephritidae</taxon>
        <taxon>Ceratitis</taxon>
        <taxon>Ceratitis</taxon>
    </lineage>
</organism>
<gene>
    <name evidence="1" type="ORF">CCAP1982_LOCUS2153</name>
</gene>
<sequence>MKFKDRCSLCLENGSAVKEVAAGWFAKETCLKVNWKRWWLVAEKIVFNKNFKLLAEIINLHFQRALLVEFSLTAQFFSDVLEPTSAMNFRKISSRIRYDLMLNQICCQKRSKAARDRSLSINKTAAQRFRNDSATISTQQETPHPGYYDNQVLVPAHVPTPLKLGARKDSNVSPPSSSNSASVHMLQSYLPTPVTGCWQRVHICPVISAITHTHARVCMSAIGLILSKCDDINAKVASVLAIEVRNSYPKIAGPYEQRGCNVLRPISPTKIRHISKPALALPFTTALAYV</sequence>
<accession>A0A811U562</accession>